<evidence type="ECO:0000313" key="2">
    <source>
        <dbReference type="Proteomes" id="UP000756921"/>
    </source>
</evidence>
<evidence type="ECO:0000313" key="1">
    <source>
        <dbReference type="EMBL" id="KAF9733061.1"/>
    </source>
</evidence>
<organism evidence="1 2">
    <name type="scientific">Paraphaeosphaeria minitans</name>
    <dbReference type="NCBI Taxonomy" id="565426"/>
    <lineage>
        <taxon>Eukaryota</taxon>
        <taxon>Fungi</taxon>
        <taxon>Dikarya</taxon>
        <taxon>Ascomycota</taxon>
        <taxon>Pezizomycotina</taxon>
        <taxon>Dothideomycetes</taxon>
        <taxon>Pleosporomycetidae</taxon>
        <taxon>Pleosporales</taxon>
        <taxon>Massarineae</taxon>
        <taxon>Didymosphaeriaceae</taxon>
        <taxon>Paraphaeosphaeria</taxon>
    </lineage>
</organism>
<reference evidence="1" key="1">
    <citation type="journal article" date="2020" name="Mol. Plant Microbe Interact.">
        <title>Genome Sequence of the Biocontrol Agent Coniothyrium minitans strain Conio (IMI 134523).</title>
        <authorList>
            <person name="Patel D."/>
            <person name="Shittu T.A."/>
            <person name="Baroncelli R."/>
            <person name="Muthumeenakshi S."/>
            <person name="Osborne T.H."/>
            <person name="Janganan T.K."/>
            <person name="Sreenivasaprasad S."/>
        </authorList>
    </citation>
    <scope>NUCLEOTIDE SEQUENCE</scope>
    <source>
        <strain evidence="1">Conio</strain>
    </source>
</reference>
<dbReference type="Proteomes" id="UP000756921">
    <property type="component" value="Unassembled WGS sequence"/>
</dbReference>
<sequence length="180" mass="20666">MGYLYLAVAKSFQLLAYNALTKVTAVEHTTILYIAHLDIHYATLTVNLELKWAILHNLRAIPVRSTDKPKRVVLRYSVQYEREEAAINEQFFARHGPEPPNKDFFSHIMAPNESSKMHIVLDINCNSHPTIDTNIIAYEVFKVRKSGNFKFEKIDAAACQYARKRCELIGVKWGTNRSLV</sequence>
<dbReference type="AlphaFoldDB" id="A0A9P6KNT0"/>
<protein>
    <submittedName>
        <fullName evidence="1">Uncharacterized protein</fullName>
    </submittedName>
</protein>
<proteinExistence type="predicted"/>
<accession>A0A9P6KNT0</accession>
<name>A0A9P6KNT0_9PLEO</name>
<dbReference type="OrthoDB" id="3709982at2759"/>
<keyword evidence="2" id="KW-1185">Reference proteome</keyword>
<dbReference type="EMBL" id="WJXW01000009">
    <property type="protein sequence ID" value="KAF9733061.1"/>
    <property type="molecule type" value="Genomic_DNA"/>
</dbReference>
<comment type="caution">
    <text evidence="1">The sequence shown here is derived from an EMBL/GenBank/DDBJ whole genome shotgun (WGS) entry which is preliminary data.</text>
</comment>
<gene>
    <name evidence="1" type="ORF">PMIN01_08743</name>
</gene>